<dbReference type="InterPro" id="IPR038718">
    <property type="entry name" value="SNF2-like_sf"/>
</dbReference>
<keyword evidence="5 9" id="KW-0805">Transcription regulation</keyword>
<comment type="function">
    <text evidence="9">Transcription regulator that activates transcription by stimulating RNA polymerase (RNAP) recycling in case of stress conditions such as supercoiled DNA or high salt concentrations. Probably acts by releasing the RNAP, when it is trapped or immobilized on tightly supercoiled DNA. Does not activate transcription on linear DNA. Probably not involved in DNA repair.</text>
</comment>
<evidence type="ECO:0000313" key="14">
    <source>
        <dbReference type="Proteomes" id="UP000199046"/>
    </source>
</evidence>
<dbReference type="RefSeq" id="WP_090130946.1">
    <property type="nucleotide sequence ID" value="NZ_FOLY01000002.1"/>
</dbReference>
<dbReference type="Gene3D" id="3.30.360.80">
    <property type="match status" value="1"/>
</dbReference>
<dbReference type="GO" id="GO:0003677">
    <property type="term" value="F:DNA binding"/>
    <property type="evidence" value="ECO:0007669"/>
    <property type="project" value="UniProtKB-KW"/>
</dbReference>
<dbReference type="PROSITE" id="PS51192">
    <property type="entry name" value="HELICASE_ATP_BIND_1"/>
    <property type="match status" value="1"/>
</dbReference>
<keyword evidence="4 9" id="KW-0067">ATP-binding</keyword>
<dbReference type="InterPro" id="IPR000330">
    <property type="entry name" value="SNF2_N"/>
</dbReference>
<proteinExistence type="inferred from homology"/>
<dbReference type="InterPro" id="IPR040765">
    <property type="entry name" value="Tudor_1_RapA"/>
</dbReference>
<comment type="caution">
    <text evidence="9">Lacks conserved residue(s) required for the propagation of feature annotation.</text>
</comment>
<dbReference type="InterPro" id="IPR001650">
    <property type="entry name" value="Helicase_C-like"/>
</dbReference>
<keyword evidence="10" id="KW-0175">Coiled coil</keyword>
<dbReference type="Proteomes" id="UP000199046">
    <property type="component" value="Unassembled WGS sequence"/>
</dbReference>
<keyword evidence="7 9" id="KW-0010">Activator</keyword>
<organism evidence="13 14">
    <name type="scientific">Kushneria avicenniae</name>
    <dbReference type="NCBI Taxonomy" id="402385"/>
    <lineage>
        <taxon>Bacteria</taxon>
        <taxon>Pseudomonadati</taxon>
        <taxon>Pseudomonadota</taxon>
        <taxon>Gammaproteobacteria</taxon>
        <taxon>Oceanospirillales</taxon>
        <taxon>Halomonadaceae</taxon>
        <taxon>Kushneria</taxon>
    </lineage>
</organism>
<dbReference type="NCBIfam" id="NF003426">
    <property type="entry name" value="PRK04914.1"/>
    <property type="match status" value="1"/>
</dbReference>
<keyword evidence="14" id="KW-1185">Reference proteome</keyword>
<dbReference type="EC" id="3.6.4.-" evidence="9"/>
<dbReference type="Gene3D" id="2.30.30.930">
    <property type="match status" value="1"/>
</dbReference>
<dbReference type="Pfam" id="PF18339">
    <property type="entry name" value="Tudor_1_RapA"/>
    <property type="match status" value="1"/>
</dbReference>
<dbReference type="InterPro" id="IPR027417">
    <property type="entry name" value="P-loop_NTPase"/>
</dbReference>
<dbReference type="Gene3D" id="3.40.50.10810">
    <property type="entry name" value="Tandem AAA-ATPase domain"/>
    <property type="match status" value="1"/>
</dbReference>
<dbReference type="SMART" id="SM00487">
    <property type="entry name" value="DEXDc"/>
    <property type="match status" value="1"/>
</dbReference>
<keyword evidence="2 9" id="KW-0378">Hydrolase</keyword>
<evidence type="ECO:0000259" key="12">
    <source>
        <dbReference type="PROSITE" id="PS51194"/>
    </source>
</evidence>
<evidence type="ECO:0000256" key="4">
    <source>
        <dbReference type="ARBA" id="ARBA00022840"/>
    </source>
</evidence>
<dbReference type="HAMAP" id="MF_01821">
    <property type="entry name" value="Helicase_RapA"/>
    <property type="match status" value="1"/>
</dbReference>
<dbReference type="AlphaFoldDB" id="A0A1I1HLA6"/>
<dbReference type="InterPro" id="IPR049730">
    <property type="entry name" value="SNF2/RAD54-like_C"/>
</dbReference>
<feature type="domain" description="Helicase C-terminal" evidence="12">
    <location>
        <begin position="501"/>
        <end position="676"/>
    </location>
</feature>
<evidence type="ECO:0000259" key="11">
    <source>
        <dbReference type="PROSITE" id="PS51192"/>
    </source>
</evidence>
<dbReference type="STRING" id="402385.SAMN05421848_0738"/>
<accession>A0A1I1HLA6</accession>
<sequence>MSNFITGQRFISDGETELGLGTILNCDARSVTVLFAASDETRTYSVREAPLTRVVFGRGDRIDTDDGQVLLVSDLRDEGGRITYLGQDSNGERELPESRISDRMQFHQARDRLLTGQIDRNDAFNLRYRSLQHLARIERHPGFGLSGPRIDLIPHQLHIADDIASRRLPRVLLADEVGLGKTIEAGLVLHRLLLTGRVERALILVPDSLTHQWLVELLRRFSIEVTLLDEQQSQARGSDGNPFESTQLVLASQQWLFASPERQQQAQACHWDLVIVDEAQHLEWDPESGGDTGYQCVEALATQRTGLLLLSATPEQMGDVSHFARLRLLDPERYHDLEAFRAEQRGHAALAEAIEALEQLPGERQHRDTLHTIVADDPQALALLEALMQADADDQPSLRESLRRVLIDRYGIGRVMFRNSRRHVSGFPVRRLHVSELENPGAYRRIEQRIARDEDYLDTLLIETGLDYPEVLLYPEATFEARRHESDDSDRWWRFDPRMAWLRQWLKAHPGEKALLICHYGETARELAAGLQVLTGLHVPVFHENMTLIERDRAAAAFAEAEDGSPLLVCSEIGSEGRNFQFCHHLILFDLPPHPDQLEQRIGRLDRIGQQHDVEIHLPVIAGSPTGALLRWYQEALAAFEEPSGPGSVVSDAHGDALFDALLDGDALEEVIENSRALALQTRQEREAGRDRLLGWSSFDAAHANEMIDALQSLDDDAMLDRYLDQALEVFGIETRETDEGLTYLHPGSHMVDGMPGLIRGEEGFTATRSRQHALARDDLQRLSWEHPLVREMLSRATNESMGNTALALLAHPAIPGGRYMLEAIFRTRTSAPKALHVNRFFPPATVRVLLDESGQVLSDKVSFGGLAKNLRHVKKGVARNLVRERQQQLRELFDQAEQQAEAELPGLVDKAGTRMRQQLDEEIERLEALSKRNPDVRAEEIEMLRQERSALSQAIDGTRLQLDAVRVIVTVDPQ</sequence>
<evidence type="ECO:0000256" key="2">
    <source>
        <dbReference type="ARBA" id="ARBA00022801"/>
    </source>
</evidence>
<dbReference type="Gene3D" id="3.40.50.300">
    <property type="entry name" value="P-loop containing nucleotide triphosphate hydrolases"/>
    <property type="match status" value="1"/>
</dbReference>
<dbReference type="OrthoDB" id="9814088at2"/>
<name>A0A1I1HLA6_9GAMM</name>
<dbReference type="Pfam" id="PF00271">
    <property type="entry name" value="Helicase_C"/>
    <property type="match status" value="1"/>
</dbReference>
<feature type="domain" description="Helicase ATP-binding" evidence="11">
    <location>
        <begin position="162"/>
        <end position="332"/>
    </location>
</feature>
<keyword evidence="3 9" id="KW-0347">Helicase</keyword>
<dbReference type="Pfam" id="PF18337">
    <property type="entry name" value="Tudor_RapA"/>
    <property type="match status" value="1"/>
</dbReference>
<dbReference type="GO" id="GO:0004386">
    <property type="term" value="F:helicase activity"/>
    <property type="evidence" value="ECO:0007669"/>
    <property type="project" value="UniProtKB-UniRule"/>
</dbReference>
<comment type="subunit">
    <text evidence="9">Interacts with the RNAP. Has a higher affinity for the core RNAP than for the holoenzyme. Its ATPase activity is stimulated by binding to RNAP.</text>
</comment>
<reference evidence="14" key="1">
    <citation type="submission" date="2016-10" db="EMBL/GenBank/DDBJ databases">
        <authorList>
            <person name="Varghese N."/>
            <person name="Submissions S."/>
        </authorList>
    </citation>
    <scope>NUCLEOTIDE SEQUENCE [LARGE SCALE GENOMIC DNA]</scope>
    <source>
        <strain evidence="14">DSM 23439</strain>
    </source>
</reference>
<dbReference type="Gene3D" id="2.30.30.140">
    <property type="match status" value="1"/>
</dbReference>
<evidence type="ECO:0000256" key="8">
    <source>
        <dbReference type="ARBA" id="ARBA00023163"/>
    </source>
</evidence>
<comment type="similarity">
    <text evidence="9">Belongs to the SNF2/RAD54 helicase family. RapA subfamily.</text>
</comment>
<dbReference type="InterPro" id="IPR057342">
    <property type="entry name" value="DEXDc_RapA"/>
</dbReference>
<dbReference type="Pfam" id="PF12137">
    <property type="entry name" value="RapA_C"/>
    <property type="match status" value="1"/>
</dbReference>
<evidence type="ECO:0000256" key="1">
    <source>
        <dbReference type="ARBA" id="ARBA00022741"/>
    </source>
</evidence>
<dbReference type="GO" id="GO:0005524">
    <property type="term" value="F:ATP binding"/>
    <property type="evidence" value="ECO:0007669"/>
    <property type="project" value="UniProtKB-UniRule"/>
</dbReference>
<dbReference type="InterPro" id="IPR023949">
    <property type="entry name" value="Helicase_RapA"/>
</dbReference>
<evidence type="ECO:0000313" key="13">
    <source>
        <dbReference type="EMBL" id="SFC24535.1"/>
    </source>
</evidence>
<evidence type="ECO:0000256" key="5">
    <source>
        <dbReference type="ARBA" id="ARBA00023015"/>
    </source>
</evidence>
<dbReference type="CDD" id="cd18793">
    <property type="entry name" value="SF2_C_SNF"/>
    <property type="match status" value="1"/>
</dbReference>
<evidence type="ECO:0000256" key="6">
    <source>
        <dbReference type="ARBA" id="ARBA00023125"/>
    </source>
</evidence>
<dbReference type="CDD" id="cd18011">
    <property type="entry name" value="DEXDc_RapA"/>
    <property type="match status" value="1"/>
</dbReference>
<dbReference type="PROSITE" id="PS51194">
    <property type="entry name" value="HELICASE_CTER"/>
    <property type="match status" value="1"/>
</dbReference>
<keyword evidence="6 9" id="KW-0238">DNA-binding</keyword>
<evidence type="ECO:0000256" key="9">
    <source>
        <dbReference type="HAMAP-Rule" id="MF_01821"/>
    </source>
</evidence>
<evidence type="ECO:0000256" key="3">
    <source>
        <dbReference type="ARBA" id="ARBA00022806"/>
    </source>
</evidence>
<protein>
    <recommendedName>
        <fullName evidence="9">RNA polymerase-associated protein RapA</fullName>
        <ecNumber evidence="9">3.6.4.-</ecNumber>
    </recommendedName>
    <alternativeName>
        <fullName evidence="9">ATP-dependent helicase HepA</fullName>
    </alternativeName>
</protein>
<keyword evidence="8 9" id="KW-0804">Transcription</keyword>
<dbReference type="GO" id="GO:0016817">
    <property type="term" value="F:hydrolase activity, acting on acid anhydrides"/>
    <property type="evidence" value="ECO:0007669"/>
    <property type="project" value="InterPro"/>
</dbReference>
<dbReference type="PANTHER" id="PTHR45766:SF6">
    <property type="entry name" value="SWI_SNF-RELATED MATRIX-ASSOCIATED ACTIN-DEPENDENT REGULATOR OF CHROMATIN SUBFAMILY A-LIKE PROTEIN 1"/>
    <property type="match status" value="1"/>
</dbReference>
<dbReference type="InterPro" id="IPR022737">
    <property type="entry name" value="RapA_C"/>
</dbReference>
<dbReference type="SMART" id="SM00490">
    <property type="entry name" value="HELICc"/>
    <property type="match status" value="1"/>
</dbReference>
<gene>
    <name evidence="9" type="primary">rapA</name>
    <name evidence="13" type="ORF">SAMN05421848_0738</name>
</gene>
<dbReference type="InterPro" id="IPR014001">
    <property type="entry name" value="Helicase_ATP-bd"/>
</dbReference>
<dbReference type="SUPFAM" id="SSF52540">
    <property type="entry name" value="P-loop containing nucleoside triphosphate hydrolases"/>
    <property type="match status" value="2"/>
</dbReference>
<evidence type="ECO:0000256" key="7">
    <source>
        <dbReference type="ARBA" id="ARBA00023159"/>
    </source>
</evidence>
<dbReference type="EMBL" id="FOLY01000002">
    <property type="protein sequence ID" value="SFC24535.1"/>
    <property type="molecule type" value="Genomic_DNA"/>
</dbReference>
<dbReference type="Pfam" id="PF00176">
    <property type="entry name" value="SNF2-rel_dom"/>
    <property type="match status" value="1"/>
</dbReference>
<evidence type="ECO:0000256" key="10">
    <source>
        <dbReference type="SAM" id="Coils"/>
    </source>
</evidence>
<keyword evidence="1 9" id="KW-0547">Nucleotide-binding</keyword>
<feature type="coiled-coil region" evidence="10">
    <location>
        <begin position="880"/>
        <end position="962"/>
    </location>
</feature>
<dbReference type="InterPro" id="IPR040766">
    <property type="entry name" value="Tudor_2_RapA"/>
</dbReference>
<dbReference type="GO" id="GO:0006355">
    <property type="term" value="P:regulation of DNA-templated transcription"/>
    <property type="evidence" value="ECO:0007669"/>
    <property type="project" value="UniProtKB-UniRule"/>
</dbReference>
<dbReference type="Gene3D" id="6.10.140.1500">
    <property type="match status" value="1"/>
</dbReference>
<feature type="binding site" evidence="9">
    <location>
        <begin position="175"/>
        <end position="182"/>
    </location>
    <ligand>
        <name>ATP</name>
        <dbReference type="ChEBI" id="CHEBI:30616"/>
    </ligand>
</feature>
<dbReference type="PANTHER" id="PTHR45766">
    <property type="entry name" value="DNA ANNEALING HELICASE AND ENDONUCLEASE ZRANB3 FAMILY MEMBER"/>
    <property type="match status" value="1"/>
</dbReference>